<evidence type="ECO:0000259" key="4">
    <source>
        <dbReference type="Pfam" id="PF13460"/>
    </source>
</evidence>
<dbReference type="InterPro" id="IPR051609">
    <property type="entry name" value="NmrA/Isoflavone_reductase-like"/>
</dbReference>
<dbReference type="EMBL" id="JAZAVJ010000290">
    <property type="protein sequence ID" value="KAK7402644.1"/>
    <property type="molecule type" value="Genomic_DNA"/>
</dbReference>
<dbReference type="Proteomes" id="UP001498476">
    <property type="component" value="Unassembled WGS sequence"/>
</dbReference>
<name>A0ABR1GLD8_9HYPO</name>
<dbReference type="Gene3D" id="3.90.25.10">
    <property type="entry name" value="UDP-galactose 4-epimerase, domain 1"/>
    <property type="match status" value="1"/>
</dbReference>
<feature type="domain" description="NAD(P)-binding" evidence="4">
    <location>
        <begin position="8"/>
        <end position="147"/>
    </location>
</feature>
<comment type="caution">
    <text evidence="5">The sequence shown here is derived from an EMBL/GenBank/DDBJ whole genome shotgun (WGS) entry which is preliminary data.</text>
</comment>
<evidence type="ECO:0000256" key="3">
    <source>
        <dbReference type="ARBA" id="ARBA00023002"/>
    </source>
</evidence>
<gene>
    <name evidence="5" type="ORF">QQX98_011590</name>
</gene>
<evidence type="ECO:0000313" key="6">
    <source>
        <dbReference type="Proteomes" id="UP001498476"/>
    </source>
</evidence>
<keyword evidence="2" id="KW-0521">NADP</keyword>
<organism evidence="5 6">
    <name type="scientific">Neonectria punicea</name>
    <dbReference type="NCBI Taxonomy" id="979145"/>
    <lineage>
        <taxon>Eukaryota</taxon>
        <taxon>Fungi</taxon>
        <taxon>Dikarya</taxon>
        <taxon>Ascomycota</taxon>
        <taxon>Pezizomycotina</taxon>
        <taxon>Sordariomycetes</taxon>
        <taxon>Hypocreomycetidae</taxon>
        <taxon>Hypocreales</taxon>
        <taxon>Nectriaceae</taxon>
        <taxon>Neonectria</taxon>
    </lineage>
</organism>
<evidence type="ECO:0000313" key="5">
    <source>
        <dbReference type="EMBL" id="KAK7402644.1"/>
    </source>
</evidence>
<dbReference type="Gene3D" id="3.40.50.720">
    <property type="entry name" value="NAD(P)-binding Rossmann-like Domain"/>
    <property type="match status" value="1"/>
</dbReference>
<accession>A0ABR1GLD8</accession>
<dbReference type="Pfam" id="PF13460">
    <property type="entry name" value="NAD_binding_10"/>
    <property type="match status" value="1"/>
</dbReference>
<keyword evidence="3" id="KW-0560">Oxidoreductase</keyword>
<sequence length="320" mass="35957">MVNVAVVGGTGHVGKTIVEVLHEDPRHSVVILSRKEAATPEGGAPLVAVDYTDIESLKTALEQHKIHTVISCLGIHEQATADVQSNIIKAAEKASTTKRFIPSNWAISYNPAFDTITPWALFQNQGPTGLRQTGLEWTEIFPGYFLDYWGMPRIKSHMTTMLPAIDIAKKVAGIPGTGNEVISFTYTLDVAKIISHTLELDTWDEATYIVGDKATWNQFLHLAEEARGSKFEVQYDNEKKLSRFQIIELPNHKTVYPFFPKEHLQFLYAALGSLMAKGYFDLPIEKVINQRFPDVKMLTVPEMLDDTWKGKQRSSWPARE</sequence>
<protein>
    <recommendedName>
        <fullName evidence="4">NAD(P)-binding domain-containing protein</fullName>
    </recommendedName>
</protein>
<proteinExistence type="inferred from homology"/>
<keyword evidence="6" id="KW-1185">Reference proteome</keyword>
<reference evidence="5 6" key="1">
    <citation type="journal article" date="2025" name="Microbiol. Resour. Announc.">
        <title>Draft genome sequences for Neonectria magnoliae and Neonectria punicea, canker pathogens of Liriodendron tulipifera and Acer saccharum in West Virginia.</title>
        <authorList>
            <person name="Petronek H.M."/>
            <person name="Kasson M.T."/>
            <person name="Metheny A.M."/>
            <person name="Stauder C.M."/>
            <person name="Lovett B."/>
            <person name="Lynch S.C."/>
            <person name="Garnas J.R."/>
            <person name="Kasson L.R."/>
            <person name="Stajich J.E."/>
        </authorList>
    </citation>
    <scope>NUCLEOTIDE SEQUENCE [LARGE SCALE GENOMIC DNA]</scope>
    <source>
        <strain evidence="5 6">NRRL 64653</strain>
    </source>
</reference>
<dbReference type="InterPro" id="IPR036291">
    <property type="entry name" value="NAD(P)-bd_dom_sf"/>
</dbReference>
<evidence type="ECO:0000256" key="1">
    <source>
        <dbReference type="ARBA" id="ARBA00005725"/>
    </source>
</evidence>
<dbReference type="PANTHER" id="PTHR47706:SF4">
    <property type="entry name" value="NMRA-LIKE DOMAIN-CONTAINING PROTEIN"/>
    <property type="match status" value="1"/>
</dbReference>
<dbReference type="PANTHER" id="PTHR47706">
    <property type="entry name" value="NMRA-LIKE FAMILY PROTEIN"/>
    <property type="match status" value="1"/>
</dbReference>
<comment type="similarity">
    <text evidence="1">Belongs to the NmrA-type oxidoreductase family. Isoflavone reductase subfamily.</text>
</comment>
<dbReference type="InterPro" id="IPR016040">
    <property type="entry name" value="NAD(P)-bd_dom"/>
</dbReference>
<evidence type="ECO:0000256" key="2">
    <source>
        <dbReference type="ARBA" id="ARBA00022857"/>
    </source>
</evidence>
<dbReference type="SUPFAM" id="SSF51735">
    <property type="entry name" value="NAD(P)-binding Rossmann-fold domains"/>
    <property type="match status" value="1"/>
</dbReference>